<evidence type="ECO:0000313" key="12">
    <source>
        <dbReference type="EMBL" id="KAL2808245.1"/>
    </source>
</evidence>
<dbReference type="InterPro" id="IPR035704">
    <property type="entry name" value="SNX8/Mvp1_PX"/>
</dbReference>
<feature type="region of interest" description="Disordered" evidence="10">
    <location>
        <begin position="651"/>
        <end position="673"/>
    </location>
</feature>
<feature type="compositionally biased region" description="Polar residues" evidence="10">
    <location>
        <begin position="1464"/>
        <end position="1479"/>
    </location>
</feature>
<dbReference type="PROSITE" id="PS50195">
    <property type="entry name" value="PX"/>
    <property type="match status" value="1"/>
</dbReference>
<dbReference type="Pfam" id="PF00787">
    <property type="entry name" value="PX"/>
    <property type="match status" value="1"/>
</dbReference>
<dbReference type="Proteomes" id="UP001610334">
    <property type="component" value="Unassembled WGS sequence"/>
</dbReference>
<dbReference type="SUPFAM" id="SSF64268">
    <property type="entry name" value="PX domain"/>
    <property type="match status" value="1"/>
</dbReference>
<evidence type="ECO:0000256" key="2">
    <source>
        <dbReference type="ARBA" id="ARBA00004287"/>
    </source>
</evidence>
<feature type="region of interest" description="Disordered" evidence="10">
    <location>
        <begin position="476"/>
        <end position="498"/>
    </location>
</feature>
<evidence type="ECO:0000256" key="5">
    <source>
        <dbReference type="ARBA" id="ARBA00014268"/>
    </source>
</evidence>
<comment type="caution">
    <text evidence="12">The sequence shown here is derived from an EMBL/GenBank/DDBJ whole genome shotgun (WGS) entry which is preliminary data.</text>
</comment>
<feature type="compositionally biased region" description="Low complexity" evidence="10">
    <location>
        <begin position="1386"/>
        <end position="1397"/>
    </location>
</feature>
<dbReference type="InterPro" id="IPR001683">
    <property type="entry name" value="PX_dom"/>
</dbReference>
<feature type="region of interest" description="Disordered" evidence="10">
    <location>
        <begin position="1446"/>
        <end position="1528"/>
    </location>
</feature>
<feature type="compositionally biased region" description="Polar residues" evidence="10">
    <location>
        <begin position="34"/>
        <end position="50"/>
    </location>
</feature>
<feature type="region of interest" description="Disordered" evidence="10">
    <location>
        <begin position="1348"/>
        <end position="1426"/>
    </location>
</feature>
<evidence type="ECO:0000256" key="9">
    <source>
        <dbReference type="ARBA" id="ARBA00023136"/>
    </source>
</evidence>
<protein>
    <recommendedName>
        <fullName evidence="5">Sorting nexin MVP1</fullName>
    </recommendedName>
</protein>
<dbReference type="SMART" id="SM00382">
    <property type="entry name" value="AAA"/>
    <property type="match status" value="1"/>
</dbReference>
<dbReference type="InterPro" id="IPR036871">
    <property type="entry name" value="PX_dom_sf"/>
</dbReference>
<evidence type="ECO:0000313" key="13">
    <source>
        <dbReference type="Proteomes" id="UP001610334"/>
    </source>
</evidence>
<dbReference type="PANTHER" id="PTHR47554">
    <property type="entry name" value="SORTING NEXIN MVP1"/>
    <property type="match status" value="1"/>
</dbReference>
<evidence type="ECO:0000256" key="1">
    <source>
        <dbReference type="ARBA" id="ARBA00002474"/>
    </source>
</evidence>
<dbReference type="CDD" id="cd06866">
    <property type="entry name" value="PX_SNX8_Mvp1p_like"/>
    <property type="match status" value="1"/>
</dbReference>
<dbReference type="InterPro" id="IPR028662">
    <property type="entry name" value="SNX8/Mvp1"/>
</dbReference>
<dbReference type="InterPro" id="IPR027417">
    <property type="entry name" value="P-loop_NTPase"/>
</dbReference>
<sequence length="1915" mass="211310">MAMGQGEHRAIHPFFRKDFGSSTPSLAPGPVDTLVNSSGSHLSNGSQPTPSIAALDYDPNINRRKRRKTDQDTSDVLGNGHFASDDEPRPDDANHSSGIQGTIKCMNTQELCESTGRGDTLPESREDQPQQPAAETIHPANNDLNESAEKKRKVIKLNANGKLLSSPVANKFVDKLKTKGSKRGKTTTHNTEDREQKIVVIKYAAQQGYLGCLGKQIDDILAGRTHYSPRVAPPAAPKVVLNQPAKATHPFFLKKVAPKPDIPISQSQVTGPTTPLPVDGQAKNEPTHLRPPPKPLLSFNHAFAKVPEPKQALWPPLGFSHVRGSPQTLGLNHDSHHLNLDRRKSKMPAIGISDKESVISSITRATYDSAEVLRVPERQIASGRALQMIVSKQLAKAPTELIGDASHDETSHPAVMKLYSSLATSTTAFDHGGYEAQLWTHKYAPDSAQQVLCATKEALMLRDWLNHFIVSSVATGSSSKDSERTKKKEEKGRKRRKKTDKLDGFIVDSDDELSEMGEISGSSDELAGDVTTSIKRTVIRTGDLTINVRSGTERSRMANTILLSGPSGCGKTASVYAVAKELGFEVFEINPGSRRSAKDILDRLGDMTQNHLVHNVNATANPASNQISTTDIQPSEDTKQNKLVGFFKSTTAGPTKKTGKGRAKVPIKETDPKQARSQKQSLILLEEVDILFEEDKQFWTGVLSLIDQSKRPIIMTCNDESLIPFNDISFHAILRYRCPPKDLAVDYLLLVAASEGHILERTPVEKLYQSTDSDLRKSIIDLNYWCQIAVGSQKSGLDWLIDRWPQGADLDEKGDKLRVLSRSTYREHMGWFSRDMLISDGPSTTAELQEETLHWWGLSLQDADSTDDSRYRYQATLNPEASKLERLDHLRYQSDHMELRSVLDVLATPCSLDARKDSIDTSLPPMPEKQKPSYVEGYQLLCADPVPDYSGLTAEVGSTFGVLLGRSFQKTHETDSEPILAAKVLAASPRPKTVHPPGIELCEALVQIMRPGFTPPPSNARAEISFGHSLRHFAEDLTPYVRAIVAFDLRLEQYRLELSGLLAGNGRGTKRVRTTRASRAALEGGSKSETRKERWFTPAINVPRVLATGKREWQDLLVQNGYLTVPAAGEQQIRENSEPISESASDIAAFAASLLLPLISRIELRLFAFSLLCATHHSSSMSLFGTSPDDPSVADSARRSKSSLFADEPSFGGGTGFGSSSLFADDHSLSSPWSSNTGKRTSKQQLVKTLLPDSDVPESYTDAYDLVLSAGERAGSGIGLTSVRELLSGSELTATDQAKILNLVLSGDSGRSNGLGRGEFNVLLALIGLAQEGEDLTFDTVDDRRKKLPAPRSSYLDELRSRQEPTMPAPSHERPTTPPPPPSAPVPVQEPSSVQSRRSGRESIGGLESDPWGSPQLHRGHAHAQNEHEQGALNGFGTVRSATNAWESSKGSYGGNPVEHPTAGSGTNGRPETQNSHSSGFGWGDNLAHNSDGAGLGGPVRAGLGDFGRSSSDQSDANPGRRSLGLDRVTTPQVKEIVTVSLLQEKEGIFMFQHRNYEVKSARRGSTVVRRYSDFVWLLDCLHKRYPFRQLPLLPPKRIAVNGTHLAADSSSFLEKRRRGLVRFTNSLVQHPVLSQEQLVVMFLTVPTELSVWRKQATISVQDEFAGRVLPPDLEDSLPSTLMETFDTVRSGVKKSAEVYINLCTLLERLAKRNEGLAADHLRFSLALQSLTEMTKDTYAIDTNDVPLLNEGIKATARHLSSSQSLLEDEARAWEDGILEDLKRQRDHLVSVREMFDRRDRYARNNIPQLERRIETNERKLQDLRARPQGTVKPGEIEKVEESIFKEKESIVQQHARGVFIKECIRDELVYFQQSQYHISRLHQDWSQERVKYSELQADNWRSLSEQVEGMPLGD</sequence>
<dbReference type="InterPro" id="IPR027267">
    <property type="entry name" value="AH/BAR_dom_sf"/>
</dbReference>
<evidence type="ECO:0000256" key="6">
    <source>
        <dbReference type="ARBA" id="ARBA00022448"/>
    </source>
</evidence>
<name>A0ABR4GYW0_9EURO</name>
<dbReference type="Gene3D" id="1.20.1270.60">
    <property type="entry name" value="Arfaptin homology (AH) domain/BAR domain"/>
    <property type="match status" value="1"/>
</dbReference>
<accession>A0ABR4GYW0</accession>
<comment type="function">
    <text evidence="1">Required for vacuolar protein sorting.</text>
</comment>
<dbReference type="PANTHER" id="PTHR47554:SF1">
    <property type="entry name" value="SORTING NEXIN MVP1"/>
    <property type="match status" value="1"/>
</dbReference>
<evidence type="ECO:0000256" key="8">
    <source>
        <dbReference type="ARBA" id="ARBA00022927"/>
    </source>
</evidence>
<evidence type="ECO:0000256" key="10">
    <source>
        <dbReference type="SAM" id="MobiDB-lite"/>
    </source>
</evidence>
<dbReference type="Pfam" id="PF00004">
    <property type="entry name" value="AAA"/>
    <property type="match status" value="1"/>
</dbReference>
<comment type="similarity">
    <text evidence="4">Belongs to the sorting nexin family.</text>
</comment>
<dbReference type="CDD" id="cd00009">
    <property type="entry name" value="AAA"/>
    <property type="match status" value="1"/>
</dbReference>
<dbReference type="SMART" id="SM00312">
    <property type="entry name" value="PX"/>
    <property type="match status" value="1"/>
</dbReference>
<organism evidence="12 13">
    <name type="scientific">Aspergillus granulosus</name>
    <dbReference type="NCBI Taxonomy" id="176169"/>
    <lineage>
        <taxon>Eukaryota</taxon>
        <taxon>Fungi</taxon>
        <taxon>Dikarya</taxon>
        <taxon>Ascomycota</taxon>
        <taxon>Pezizomycotina</taxon>
        <taxon>Eurotiomycetes</taxon>
        <taxon>Eurotiomycetidae</taxon>
        <taxon>Eurotiales</taxon>
        <taxon>Aspergillaceae</taxon>
        <taxon>Aspergillus</taxon>
        <taxon>Aspergillus subgen. Nidulantes</taxon>
    </lineage>
</organism>
<proteinExistence type="inferred from homology"/>
<feature type="region of interest" description="Disordered" evidence="10">
    <location>
        <begin position="14"/>
        <end position="147"/>
    </location>
</feature>
<reference evidence="12 13" key="1">
    <citation type="submission" date="2024-07" db="EMBL/GenBank/DDBJ databases">
        <title>Section-level genome sequencing and comparative genomics of Aspergillus sections Usti and Cavernicolus.</title>
        <authorList>
            <consortium name="Lawrence Berkeley National Laboratory"/>
            <person name="Nybo J.L."/>
            <person name="Vesth T.C."/>
            <person name="Theobald S."/>
            <person name="Frisvad J.C."/>
            <person name="Larsen T.O."/>
            <person name="Kjaerboelling I."/>
            <person name="Rothschild-Mancinelli K."/>
            <person name="Lyhne E.K."/>
            <person name="Kogle M.E."/>
            <person name="Barry K."/>
            <person name="Clum A."/>
            <person name="Na H."/>
            <person name="Ledsgaard L."/>
            <person name="Lin J."/>
            <person name="Lipzen A."/>
            <person name="Kuo A."/>
            <person name="Riley R."/>
            <person name="Mondo S."/>
            <person name="Labutti K."/>
            <person name="Haridas S."/>
            <person name="Pangalinan J."/>
            <person name="Salamov A.A."/>
            <person name="Simmons B.A."/>
            <person name="Magnuson J.K."/>
            <person name="Chen J."/>
            <person name="Drula E."/>
            <person name="Henrissat B."/>
            <person name="Wiebenga A."/>
            <person name="Lubbers R.J."/>
            <person name="Gomes A.C."/>
            <person name="Makela M.R."/>
            <person name="Stajich J."/>
            <person name="Grigoriev I.V."/>
            <person name="Mortensen U.H."/>
            <person name="De Vries R.P."/>
            <person name="Baker S.E."/>
            <person name="Andersen M.R."/>
        </authorList>
    </citation>
    <scope>NUCLEOTIDE SEQUENCE [LARGE SCALE GENOMIC DNA]</scope>
    <source>
        <strain evidence="12 13">CBS 588.65</strain>
    </source>
</reference>
<feature type="compositionally biased region" description="Basic and acidic residues" evidence="10">
    <location>
        <begin position="83"/>
        <end position="94"/>
    </location>
</feature>
<comment type="subcellular location">
    <subcellularLocation>
        <location evidence="3">Cytoplasm</location>
    </subcellularLocation>
    <subcellularLocation>
        <location evidence="2">Membrane</location>
        <topology evidence="2">Peripheral membrane protein</topology>
        <orientation evidence="2">Cytoplasmic side</orientation>
    </subcellularLocation>
</comment>
<keyword evidence="7" id="KW-0963">Cytoplasm</keyword>
<keyword evidence="9" id="KW-0472">Membrane</keyword>
<feature type="domain" description="PX" evidence="11">
    <location>
        <begin position="1535"/>
        <end position="1650"/>
    </location>
</feature>
<feature type="compositionally biased region" description="Pro residues" evidence="10">
    <location>
        <begin position="1376"/>
        <end position="1385"/>
    </location>
</feature>
<keyword evidence="8" id="KW-0653">Protein transport</keyword>
<dbReference type="Gene3D" id="3.40.50.300">
    <property type="entry name" value="P-loop containing nucleotide triphosphate hydrolases"/>
    <property type="match status" value="1"/>
</dbReference>
<keyword evidence="13" id="KW-1185">Reference proteome</keyword>
<dbReference type="InterPro" id="IPR003593">
    <property type="entry name" value="AAA+_ATPase"/>
</dbReference>
<evidence type="ECO:0000256" key="4">
    <source>
        <dbReference type="ARBA" id="ARBA00010883"/>
    </source>
</evidence>
<dbReference type="SUPFAM" id="SSF52540">
    <property type="entry name" value="P-loop containing nucleoside triphosphate hydrolases"/>
    <property type="match status" value="1"/>
</dbReference>
<keyword evidence="6" id="KW-0813">Transport</keyword>
<dbReference type="InterPro" id="IPR045734">
    <property type="entry name" value="Snx8_BAR_dom"/>
</dbReference>
<dbReference type="Gene3D" id="3.30.1520.10">
    <property type="entry name" value="Phox-like domain"/>
    <property type="match status" value="1"/>
</dbReference>
<feature type="compositionally biased region" description="Polar residues" evidence="10">
    <location>
        <begin position="95"/>
        <end position="112"/>
    </location>
</feature>
<dbReference type="CDD" id="cd07597">
    <property type="entry name" value="BAR_SNX8"/>
    <property type="match status" value="1"/>
</dbReference>
<evidence type="ECO:0000256" key="7">
    <source>
        <dbReference type="ARBA" id="ARBA00022490"/>
    </source>
</evidence>
<dbReference type="EMBL" id="JBFXLT010000117">
    <property type="protein sequence ID" value="KAL2808245.1"/>
    <property type="molecule type" value="Genomic_DNA"/>
</dbReference>
<dbReference type="Pfam" id="PF19566">
    <property type="entry name" value="Snx8_BAR_dom"/>
    <property type="match status" value="1"/>
</dbReference>
<evidence type="ECO:0000259" key="11">
    <source>
        <dbReference type="PROSITE" id="PS50195"/>
    </source>
</evidence>
<feature type="compositionally biased region" description="Basic and acidic residues" evidence="10">
    <location>
        <begin position="480"/>
        <end position="492"/>
    </location>
</feature>
<dbReference type="InterPro" id="IPR003959">
    <property type="entry name" value="ATPase_AAA_core"/>
</dbReference>
<gene>
    <name evidence="12" type="ORF">BJX63DRAFT_436300</name>
</gene>
<evidence type="ECO:0000256" key="3">
    <source>
        <dbReference type="ARBA" id="ARBA00004496"/>
    </source>
</evidence>